<dbReference type="FunCoup" id="A0A0C2SY63">
    <property type="interactions" value="17"/>
</dbReference>
<accession>A0A0C2SY63</accession>
<name>A0A0C2SY63_AMAMK</name>
<keyword evidence="2" id="KW-0812">Transmembrane</keyword>
<dbReference type="Proteomes" id="UP000054549">
    <property type="component" value="Unassembled WGS sequence"/>
</dbReference>
<proteinExistence type="predicted"/>
<dbReference type="AlphaFoldDB" id="A0A0C2SY63"/>
<feature type="region of interest" description="Disordered" evidence="1">
    <location>
        <begin position="226"/>
        <end position="255"/>
    </location>
</feature>
<evidence type="ECO:0000256" key="1">
    <source>
        <dbReference type="SAM" id="MobiDB-lite"/>
    </source>
</evidence>
<dbReference type="HOGENOM" id="CLU_043838_1_0_1"/>
<feature type="compositionally biased region" description="Basic and acidic residues" evidence="1">
    <location>
        <begin position="240"/>
        <end position="252"/>
    </location>
</feature>
<keyword evidence="4" id="KW-1185">Reference proteome</keyword>
<protein>
    <recommendedName>
        <fullName evidence="5">Mitochondrial K+-H+ exchange-related-domain-containing protein</fullName>
    </recommendedName>
</protein>
<evidence type="ECO:0000313" key="4">
    <source>
        <dbReference type="Proteomes" id="UP000054549"/>
    </source>
</evidence>
<dbReference type="OrthoDB" id="5562676at2759"/>
<dbReference type="InterPro" id="IPR018786">
    <property type="entry name" value="Mit_KHE1"/>
</dbReference>
<dbReference type="PANTHER" id="PTHR28062">
    <property type="entry name" value="K+-H+ EXCHANGE-LIKE PROTEIN"/>
    <property type="match status" value="1"/>
</dbReference>
<dbReference type="EMBL" id="KN818323">
    <property type="protein sequence ID" value="KIL59059.1"/>
    <property type="molecule type" value="Genomic_DNA"/>
</dbReference>
<evidence type="ECO:0000256" key="2">
    <source>
        <dbReference type="SAM" id="Phobius"/>
    </source>
</evidence>
<gene>
    <name evidence="3" type="ORF">M378DRAFT_169819</name>
</gene>
<dbReference type="Pfam" id="PF10173">
    <property type="entry name" value="Mit_KHE1"/>
    <property type="match status" value="1"/>
</dbReference>
<reference evidence="3 4" key="1">
    <citation type="submission" date="2014-04" db="EMBL/GenBank/DDBJ databases">
        <title>Evolutionary Origins and Diversification of the Mycorrhizal Mutualists.</title>
        <authorList>
            <consortium name="DOE Joint Genome Institute"/>
            <consortium name="Mycorrhizal Genomics Consortium"/>
            <person name="Kohler A."/>
            <person name="Kuo A."/>
            <person name="Nagy L.G."/>
            <person name="Floudas D."/>
            <person name="Copeland A."/>
            <person name="Barry K.W."/>
            <person name="Cichocki N."/>
            <person name="Veneault-Fourrey C."/>
            <person name="LaButti K."/>
            <person name="Lindquist E.A."/>
            <person name="Lipzen A."/>
            <person name="Lundell T."/>
            <person name="Morin E."/>
            <person name="Murat C."/>
            <person name="Riley R."/>
            <person name="Ohm R."/>
            <person name="Sun H."/>
            <person name="Tunlid A."/>
            <person name="Henrissat B."/>
            <person name="Grigoriev I.V."/>
            <person name="Hibbett D.S."/>
            <person name="Martin F."/>
        </authorList>
    </citation>
    <scope>NUCLEOTIDE SEQUENCE [LARGE SCALE GENOMIC DNA]</scope>
    <source>
        <strain evidence="3 4">Koide BX008</strain>
    </source>
</reference>
<dbReference type="GO" id="GO:0006813">
    <property type="term" value="P:potassium ion transport"/>
    <property type="evidence" value="ECO:0007669"/>
    <property type="project" value="TreeGrafter"/>
</dbReference>
<keyword evidence="2" id="KW-1133">Transmembrane helix</keyword>
<dbReference type="PANTHER" id="PTHR28062:SF1">
    <property type="entry name" value="TRANSMEMBRANE PROTEIN"/>
    <property type="match status" value="1"/>
</dbReference>
<evidence type="ECO:0008006" key="5">
    <source>
        <dbReference type="Google" id="ProtNLM"/>
    </source>
</evidence>
<evidence type="ECO:0000313" key="3">
    <source>
        <dbReference type="EMBL" id="KIL59059.1"/>
    </source>
</evidence>
<dbReference type="STRING" id="946122.A0A0C2SY63"/>
<feature type="transmembrane region" description="Helical" evidence="2">
    <location>
        <begin position="162"/>
        <end position="181"/>
    </location>
</feature>
<keyword evidence="2" id="KW-0472">Membrane</keyword>
<dbReference type="GO" id="GO:0005743">
    <property type="term" value="C:mitochondrial inner membrane"/>
    <property type="evidence" value="ECO:0007669"/>
    <property type="project" value="TreeGrafter"/>
</dbReference>
<dbReference type="InParanoid" id="A0A0C2SY63"/>
<dbReference type="GO" id="GO:1902600">
    <property type="term" value="P:proton transmembrane transport"/>
    <property type="evidence" value="ECO:0007669"/>
    <property type="project" value="TreeGrafter"/>
</dbReference>
<organism evidence="3 4">
    <name type="scientific">Amanita muscaria (strain Koide BX008)</name>
    <dbReference type="NCBI Taxonomy" id="946122"/>
    <lineage>
        <taxon>Eukaryota</taxon>
        <taxon>Fungi</taxon>
        <taxon>Dikarya</taxon>
        <taxon>Basidiomycota</taxon>
        <taxon>Agaricomycotina</taxon>
        <taxon>Agaricomycetes</taxon>
        <taxon>Agaricomycetidae</taxon>
        <taxon>Agaricales</taxon>
        <taxon>Pluteineae</taxon>
        <taxon>Amanitaceae</taxon>
        <taxon>Amanita</taxon>
    </lineage>
</organism>
<sequence length="302" mass="34182">MAEAMRKLRIMAIPLTRPLPHCKSRGILTYYQFQIMLPLLSNGKDKPNGVLTKWLPEGGVANWVTSKAAETWAGFGKQPKGWKRSIYQTGEKLMDRLDFEELALKSIDPSLGPTITRTPSPSIAESLKVPLLYPPSINTGPETLSDLRALVKYRTPKHKRGFYLWALVAPLTTPFMLIPLIPNIPFFFCVWRSWSHYRAYKASQYLNTLLEGNVIVPEKSRLLDSVYTQHSPRRPNPTPEAEKSEADVENSKSGRKQHAILLTRDAVPTIARKFALGTTAEADLYRAVEQARLRVESKRVEL</sequence>